<dbReference type="EMBL" id="CP142149">
    <property type="protein sequence ID" value="WSE32942.1"/>
    <property type="molecule type" value="Genomic_DNA"/>
</dbReference>
<feature type="compositionally biased region" description="Low complexity" evidence="1">
    <location>
        <begin position="115"/>
        <end position="132"/>
    </location>
</feature>
<dbReference type="PANTHER" id="PTHR42820">
    <property type="entry name" value="SHORT-CHAIN DEHYDROGENASE REDUCTASE"/>
    <property type="match status" value="1"/>
</dbReference>
<evidence type="ECO:0000313" key="2">
    <source>
        <dbReference type="EMBL" id="WSE32942.1"/>
    </source>
</evidence>
<sequence length="151" mass="16176">MNRLAGKVAVVTGATSGIGAAIARRFVAEGAQVVLAGRRADNGRAIARQLGEAARFHRTDVSVDTDVEDLIHTTAERFGGLDVLVNNAGTPATISSVTDVEPAGFRRVFDVNVSASAGSRPGSSPRSPATATRKPRRPRCWPWWAKRSRRW</sequence>
<dbReference type="InterPro" id="IPR036291">
    <property type="entry name" value="NAD(P)-bd_dom_sf"/>
</dbReference>
<gene>
    <name evidence="2" type="ORF">VSH64_12580</name>
</gene>
<dbReference type="Pfam" id="PF00106">
    <property type="entry name" value="adh_short"/>
    <property type="match status" value="1"/>
</dbReference>
<dbReference type="SUPFAM" id="SSF51735">
    <property type="entry name" value="NAD(P)-binding Rossmann-fold domains"/>
    <property type="match status" value="1"/>
</dbReference>
<dbReference type="PANTHER" id="PTHR42820:SF1">
    <property type="entry name" value="SHORT-CHAIN DEHYDROGENASE_REDUCTASE FAMILY PROTEIN"/>
    <property type="match status" value="1"/>
</dbReference>
<proteinExistence type="predicted"/>
<name>A0ABZ1IG78_9PSEU</name>
<evidence type="ECO:0000256" key="1">
    <source>
        <dbReference type="SAM" id="MobiDB-lite"/>
    </source>
</evidence>
<organism evidence="2 3">
    <name type="scientific">Amycolatopsis rhabdoformis</name>
    <dbReference type="NCBI Taxonomy" id="1448059"/>
    <lineage>
        <taxon>Bacteria</taxon>
        <taxon>Bacillati</taxon>
        <taxon>Actinomycetota</taxon>
        <taxon>Actinomycetes</taxon>
        <taxon>Pseudonocardiales</taxon>
        <taxon>Pseudonocardiaceae</taxon>
        <taxon>Amycolatopsis</taxon>
    </lineage>
</organism>
<protein>
    <submittedName>
        <fullName evidence="2">SDR family NAD(P)-dependent oxidoreductase</fullName>
    </submittedName>
</protein>
<dbReference type="PRINTS" id="PR00081">
    <property type="entry name" value="GDHRDH"/>
</dbReference>
<dbReference type="Gene3D" id="3.40.50.720">
    <property type="entry name" value="NAD(P)-binding Rossmann-like Domain"/>
    <property type="match status" value="1"/>
</dbReference>
<keyword evidence="3" id="KW-1185">Reference proteome</keyword>
<evidence type="ECO:0000313" key="3">
    <source>
        <dbReference type="Proteomes" id="UP001330812"/>
    </source>
</evidence>
<dbReference type="RefSeq" id="WP_326835749.1">
    <property type="nucleotide sequence ID" value="NZ_CP142149.1"/>
</dbReference>
<accession>A0ABZ1IG78</accession>
<reference evidence="2 3" key="1">
    <citation type="journal article" date="2015" name="Int. J. Syst. Evol. Microbiol.">
        <title>Amycolatopsis rhabdoformis sp. nov., an actinomycete isolated from a tropical forest soil.</title>
        <authorList>
            <person name="Souza W.R."/>
            <person name="Silva R.E."/>
            <person name="Goodfellow M."/>
            <person name="Busarakam K."/>
            <person name="Figueiro F.S."/>
            <person name="Ferreira D."/>
            <person name="Rodrigues-Filho E."/>
            <person name="Moraes L.A.B."/>
            <person name="Zucchi T.D."/>
        </authorList>
    </citation>
    <scope>NUCLEOTIDE SEQUENCE [LARGE SCALE GENOMIC DNA]</scope>
    <source>
        <strain evidence="2 3">NCIMB 14900</strain>
    </source>
</reference>
<dbReference type="InterPro" id="IPR002347">
    <property type="entry name" value="SDR_fam"/>
</dbReference>
<feature type="region of interest" description="Disordered" evidence="1">
    <location>
        <begin position="115"/>
        <end position="138"/>
    </location>
</feature>
<dbReference type="Proteomes" id="UP001330812">
    <property type="component" value="Chromosome"/>
</dbReference>